<feature type="domain" description="Amino acid transporter transmembrane" evidence="7">
    <location>
        <begin position="168"/>
        <end position="335"/>
    </location>
</feature>
<feature type="domain" description="Amino acid transporter transmembrane" evidence="7">
    <location>
        <begin position="20"/>
        <end position="119"/>
    </location>
</feature>
<dbReference type="GO" id="GO:0015179">
    <property type="term" value="F:L-amino acid transmembrane transporter activity"/>
    <property type="evidence" value="ECO:0007669"/>
    <property type="project" value="TreeGrafter"/>
</dbReference>
<keyword evidence="3" id="KW-0813">Transport</keyword>
<comment type="caution">
    <text evidence="8">The sequence shown here is derived from an EMBL/GenBank/DDBJ whole genome shotgun (WGS) entry which is preliminary data.</text>
</comment>
<dbReference type="GO" id="GO:0005774">
    <property type="term" value="C:vacuolar membrane"/>
    <property type="evidence" value="ECO:0007669"/>
    <property type="project" value="TreeGrafter"/>
</dbReference>
<accession>A0A9D4U151</accession>
<evidence type="ECO:0000256" key="4">
    <source>
        <dbReference type="ARBA" id="ARBA00022989"/>
    </source>
</evidence>
<evidence type="ECO:0000256" key="5">
    <source>
        <dbReference type="ARBA" id="ARBA00023136"/>
    </source>
</evidence>
<dbReference type="InterPro" id="IPR013057">
    <property type="entry name" value="AA_transpt_TM"/>
</dbReference>
<evidence type="ECO:0000256" key="6">
    <source>
        <dbReference type="SAM" id="Phobius"/>
    </source>
</evidence>
<feature type="transmembrane region" description="Helical" evidence="6">
    <location>
        <begin position="280"/>
        <end position="302"/>
    </location>
</feature>
<feature type="transmembrane region" description="Helical" evidence="6">
    <location>
        <begin position="254"/>
        <end position="274"/>
    </location>
</feature>
<feature type="transmembrane region" description="Helical" evidence="6">
    <location>
        <begin position="206"/>
        <end position="225"/>
    </location>
</feature>
<evidence type="ECO:0000256" key="2">
    <source>
        <dbReference type="ARBA" id="ARBA00022692"/>
    </source>
</evidence>
<dbReference type="Proteomes" id="UP000886520">
    <property type="component" value="Chromosome 25"/>
</dbReference>
<evidence type="ECO:0000313" key="8">
    <source>
        <dbReference type="EMBL" id="KAI5059465.1"/>
    </source>
</evidence>
<proteinExistence type="predicted"/>
<keyword evidence="5 6" id="KW-0472">Membrane</keyword>
<organism evidence="8 9">
    <name type="scientific">Adiantum capillus-veneris</name>
    <name type="common">Maidenhair fern</name>
    <dbReference type="NCBI Taxonomy" id="13818"/>
    <lineage>
        <taxon>Eukaryota</taxon>
        <taxon>Viridiplantae</taxon>
        <taxon>Streptophyta</taxon>
        <taxon>Embryophyta</taxon>
        <taxon>Tracheophyta</taxon>
        <taxon>Polypodiopsida</taxon>
        <taxon>Polypodiidae</taxon>
        <taxon>Polypodiales</taxon>
        <taxon>Pteridineae</taxon>
        <taxon>Pteridaceae</taxon>
        <taxon>Vittarioideae</taxon>
        <taxon>Adiantum</taxon>
    </lineage>
</organism>
<sequence length="341" mass="37561">MGSEAVDDSTPLLRRSTLGNASAKRTFGNIIVSIVGTGVLGLPYTFRVSGWASGTLAVVVSAILSYYCMILLVNSRNKLEEKGHADILTYGELGNEAYGSLGHTLVDIMVLVSQCGFYWGVCGRSQGLHPSAYWQTFAMYWQWEWCSRMMSAASVGSMVWWHFEIGQAFILITILYVTFGLVSYFAFGDNTKDIITLNLPNDWSTIVVKVGLCIALTFTFPVMMYPVHELVENKLIASTYFQKEFAPRPMISKLLLDGVRGMTVLIVAAIAVMVPTFSMFISVVGSTVCAMMTFVFPAFFHLRVFKGSLPTWQWAVDVILIGAGLAFAVYGTYTTCLDGLS</sequence>
<name>A0A9D4U151_ADICA</name>
<evidence type="ECO:0000259" key="7">
    <source>
        <dbReference type="Pfam" id="PF01490"/>
    </source>
</evidence>
<evidence type="ECO:0000256" key="1">
    <source>
        <dbReference type="ARBA" id="ARBA00004141"/>
    </source>
</evidence>
<comment type="subcellular location">
    <subcellularLocation>
        <location evidence="1">Membrane</location>
        <topology evidence="1">Multi-pass membrane protein</topology>
    </subcellularLocation>
</comment>
<feature type="transmembrane region" description="Helical" evidence="6">
    <location>
        <begin position="52"/>
        <end position="73"/>
    </location>
</feature>
<keyword evidence="9" id="KW-1185">Reference proteome</keyword>
<evidence type="ECO:0000256" key="3">
    <source>
        <dbReference type="ARBA" id="ARBA00022970"/>
    </source>
</evidence>
<evidence type="ECO:0000313" key="9">
    <source>
        <dbReference type="Proteomes" id="UP000886520"/>
    </source>
</evidence>
<reference evidence="8" key="1">
    <citation type="submission" date="2021-01" db="EMBL/GenBank/DDBJ databases">
        <title>Adiantum capillus-veneris genome.</title>
        <authorList>
            <person name="Fang Y."/>
            <person name="Liao Q."/>
        </authorList>
    </citation>
    <scope>NUCLEOTIDE SEQUENCE</scope>
    <source>
        <strain evidence="8">H3</strain>
        <tissue evidence="8">Leaf</tissue>
    </source>
</reference>
<keyword evidence="2 6" id="KW-0812">Transmembrane</keyword>
<dbReference type="EMBL" id="JABFUD020000025">
    <property type="protein sequence ID" value="KAI5059465.1"/>
    <property type="molecule type" value="Genomic_DNA"/>
</dbReference>
<dbReference type="OrthoDB" id="1684102at2759"/>
<feature type="transmembrane region" description="Helical" evidence="6">
    <location>
        <begin position="314"/>
        <end position="333"/>
    </location>
</feature>
<dbReference type="PANTHER" id="PTHR22950">
    <property type="entry name" value="AMINO ACID TRANSPORTER"/>
    <property type="match status" value="1"/>
</dbReference>
<dbReference type="Pfam" id="PF01490">
    <property type="entry name" value="Aa_trans"/>
    <property type="match status" value="2"/>
</dbReference>
<dbReference type="AlphaFoldDB" id="A0A9D4U151"/>
<keyword evidence="4 6" id="KW-1133">Transmembrane helix</keyword>
<dbReference type="PANTHER" id="PTHR22950:SF349">
    <property type="entry name" value="AMINO ACID TRANSPORTER TRANSMEMBRANE DOMAIN-CONTAINING PROTEIN"/>
    <property type="match status" value="1"/>
</dbReference>
<keyword evidence="3" id="KW-0029">Amino-acid transport</keyword>
<gene>
    <name evidence="8" type="ORF">GOP47_0025784</name>
</gene>
<feature type="transmembrane region" description="Helical" evidence="6">
    <location>
        <begin position="27"/>
        <end position="46"/>
    </location>
</feature>
<feature type="transmembrane region" description="Helical" evidence="6">
    <location>
        <begin position="168"/>
        <end position="186"/>
    </location>
</feature>
<protein>
    <recommendedName>
        <fullName evidence="7">Amino acid transporter transmembrane domain-containing protein</fullName>
    </recommendedName>
</protein>